<evidence type="ECO:0000313" key="5">
    <source>
        <dbReference type="EMBL" id="KYK61127.1"/>
    </source>
</evidence>
<keyword evidence="2" id="KW-0328">Glycosyltransferase</keyword>
<dbReference type="GO" id="GO:0000032">
    <property type="term" value="P:cell wall mannoprotein biosynthetic process"/>
    <property type="evidence" value="ECO:0007669"/>
    <property type="project" value="TreeGrafter"/>
</dbReference>
<feature type="signal peptide" evidence="4">
    <location>
        <begin position="1"/>
        <end position="34"/>
    </location>
</feature>
<organism evidence="5 6">
    <name type="scientific">Drechmeria coniospora</name>
    <name type="common">Nematophagous fungus</name>
    <name type="synonym">Meria coniospora</name>
    <dbReference type="NCBI Taxonomy" id="98403"/>
    <lineage>
        <taxon>Eukaryota</taxon>
        <taxon>Fungi</taxon>
        <taxon>Dikarya</taxon>
        <taxon>Ascomycota</taxon>
        <taxon>Pezizomycotina</taxon>
        <taxon>Sordariomycetes</taxon>
        <taxon>Hypocreomycetidae</taxon>
        <taxon>Hypocreales</taxon>
        <taxon>Ophiocordycipitaceae</taxon>
        <taxon>Drechmeria</taxon>
    </lineage>
</organism>
<dbReference type="Gene3D" id="3.90.550.10">
    <property type="entry name" value="Spore Coat Polysaccharide Biosynthesis Protein SpsA, Chain A"/>
    <property type="match status" value="1"/>
</dbReference>
<evidence type="ECO:0000256" key="4">
    <source>
        <dbReference type="SAM" id="SignalP"/>
    </source>
</evidence>
<comment type="similarity">
    <text evidence="1">Belongs to the glycosyltransferase 15 family.</text>
</comment>
<dbReference type="Proteomes" id="UP000076580">
    <property type="component" value="Chromosome 01"/>
</dbReference>
<dbReference type="RefSeq" id="XP_040660479.1">
    <property type="nucleotide sequence ID" value="XM_040799596.1"/>
</dbReference>
<feature type="chain" id="PRO_5007580966" evidence="4">
    <location>
        <begin position="35"/>
        <end position="195"/>
    </location>
</feature>
<evidence type="ECO:0000313" key="6">
    <source>
        <dbReference type="Proteomes" id="UP000076580"/>
    </source>
</evidence>
<name>A0A151GVI4_DRECN</name>
<comment type="caution">
    <text evidence="5">The sequence shown here is derived from an EMBL/GenBank/DDBJ whole genome shotgun (WGS) entry which is preliminary data.</text>
</comment>
<dbReference type="PANTHER" id="PTHR31121:SF6">
    <property type="entry name" value="ALPHA-1,2 MANNOSYLTRANSFERASE KTR1"/>
    <property type="match status" value="1"/>
</dbReference>
<proteinExistence type="inferred from homology"/>
<keyword evidence="4" id="KW-0732">Signal</keyword>
<accession>A0A151GVI4</accession>
<dbReference type="InterPro" id="IPR029044">
    <property type="entry name" value="Nucleotide-diphossugar_trans"/>
</dbReference>
<dbReference type="GO" id="GO:0000026">
    <property type="term" value="F:alpha-1,2-mannosyltransferase activity"/>
    <property type="evidence" value="ECO:0007669"/>
    <property type="project" value="TreeGrafter"/>
</dbReference>
<dbReference type="Pfam" id="PF01793">
    <property type="entry name" value="Glyco_transf_15"/>
    <property type="match status" value="1"/>
</dbReference>
<sequence length="195" mass="22292">MTHQSCRASPFKLWPITWANLWLWLHLLLSYARSVRDSTTAADQKPRAVFVMFVHEHEALPILSSARQLEDTFNDRYRYDREFFCTEPPSDRFRRLTSNVTSATCIYEDNHGDNWNLAQQAFEFIPQAEAPDASGMAKSTTDVGHQPSGDSDAMAKAFAHWNLVAEDFQRRLGSPSLLSGSTVIDERNFICGMWK</sequence>
<dbReference type="PANTHER" id="PTHR31121">
    <property type="entry name" value="ALPHA-1,2 MANNOSYLTRANSFERASE KTR1"/>
    <property type="match status" value="1"/>
</dbReference>
<dbReference type="InterPro" id="IPR002685">
    <property type="entry name" value="Glyco_trans_15"/>
</dbReference>
<dbReference type="EMBL" id="LAYC01000001">
    <property type="protein sequence ID" value="KYK61127.1"/>
    <property type="molecule type" value="Genomic_DNA"/>
</dbReference>
<keyword evidence="6" id="KW-1185">Reference proteome</keyword>
<dbReference type="GeneID" id="63714911"/>
<evidence type="ECO:0000256" key="3">
    <source>
        <dbReference type="ARBA" id="ARBA00022679"/>
    </source>
</evidence>
<dbReference type="InParanoid" id="A0A151GVI4"/>
<reference evidence="5 6" key="1">
    <citation type="journal article" date="2016" name="Sci. Rep.">
        <title>Insights into Adaptations to a Near-Obligate Nematode Endoparasitic Lifestyle from the Finished Genome of Drechmeria coniospora.</title>
        <authorList>
            <person name="Zhang L."/>
            <person name="Zhou Z."/>
            <person name="Guo Q."/>
            <person name="Fokkens L."/>
            <person name="Miskei M."/>
            <person name="Pocsi I."/>
            <person name="Zhang W."/>
            <person name="Chen M."/>
            <person name="Wang L."/>
            <person name="Sun Y."/>
            <person name="Donzelli B.G."/>
            <person name="Gibson D.M."/>
            <person name="Nelson D.R."/>
            <person name="Luo J.G."/>
            <person name="Rep M."/>
            <person name="Liu H."/>
            <person name="Yang S."/>
            <person name="Wang J."/>
            <person name="Krasnoff S.B."/>
            <person name="Xu Y."/>
            <person name="Molnar I."/>
            <person name="Lin M."/>
        </authorList>
    </citation>
    <scope>NUCLEOTIDE SEQUENCE [LARGE SCALE GENOMIC DNA]</scope>
    <source>
        <strain evidence="5 6">ARSEF 6962</strain>
    </source>
</reference>
<gene>
    <name evidence="5" type="ORF">DCS_02268</name>
</gene>
<keyword evidence="3" id="KW-0808">Transferase</keyword>
<protein>
    <submittedName>
        <fullName evidence="5">Uncharacterized protein</fullName>
    </submittedName>
</protein>
<dbReference type="GO" id="GO:0006487">
    <property type="term" value="P:protein N-linked glycosylation"/>
    <property type="evidence" value="ECO:0007669"/>
    <property type="project" value="TreeGrafter"/>
</dbReference>
<evidence type="ECO:0000256" key="2">
    <source>
        <dbReference type="ARBA" id="ARBA00022676"/>
    </source>
</evidence>
<evidence type="ECO:0000256" key="1">
    <source>
        <dbReference type="ARBA" id="ARBA00007677"/>
    </source>
</evidence>
<dbReference type="GO" id="GO:0005794">
    <property type="term" value="C:Golgi apparatus"/>
    <property type="evidence" value="ECO:0007669"/>
    <property type="project" value="TreeGrafter"/>
</dbReference>
<dbReference type="AlphaFoldDB" id="A0A151GVI4"/>
<dbReference type="SUPFAM" id="SSF53448">
    <property type="entry name" value="Nucleotide-diphospho-sugar transferases"/>
    <property type="match status" value="1"/>
</dbReference>
<dbReference type="GO" id="GO:0016020">
    <property type="term" value="C:membrane"/>
    <property type="evidence" value="ECO:0007669"/>
    <property type="project" value="InterPro"/>
</dbReference>